<evidence type="ECO:0000313" key="3">
    <source>
        <dbReference type="EMBL" id="KJD46901.1"/>
    </source>
</evidence>
<feature type="domain" description="DHHA1" evidence="2">
    <location>
        <begin position="242"/>
        <end position="320"/>
    </location>
</feature>
<evidence type="ECO:0000259" key="2">
    <source>
        <dbReference type="Pfam" id="PF02272"/>
    </source>
</evidence>
<dbReference type="InterPro" id="IPR038763">
    <property type="entry name" value="DHH_sf"/>
</dbReference>
<dbReference type="InterPro" id="IPR003156">
    <property type="entry name" value="DHHA1_dom"/>
</dbReference>
<dbReference type="Proteomes" id="UP000032534">
    <property type="component" value="Unassembled WGS sequence"/>
</dbReference>
<reference evidence="3 4" key="1">
    <citation type="submission" date="2014-11" db="EMBL/GenBank/DDBJ databases">
        <title>Draft Genome Sequences of Paenibacillus polymyxa NRRL B-30509 and Paenibacillus terrae NRRL B-30644, Strains from a Poultry Environment that Produce Tridecaptin A and Paenicidins.</title>
        <authorList>
            <person name="van Belkum M.J."/>
            <person name="Lohans C.T."/>
            <person name="Vederas J.C."/>
        </authorList>
    </citation>
    <scope>NUCLEOTIDE SEQUENCE [LARGE SCALE GENOMIC DNA]</scope>
    <source>
        <strain evidence="3 4">NRRL B-30644</strain>
    </source>
</reference>
<dbReference type="InterPro" id="IPR051319">
    <property type="entry name" value="Oligoribo/pAp-PDE_c-di-AMP_PDE"/>
</dbReference>
<dbReference type="AlphaFoldDB" id="A0A0D7X687"/>
<dbReference type="SUPFAM" id="SSF64182">
    <property type="entry name" value="DHH phosphoesterases"/>
    <property type="match status" value="1"/>
</dbReference>
<comment type="caution">
    <text evidence="3">The sequence shown here is derived from an EMBL/GenBank/DDBJ whole genome shotgun (WGS) entry which is preliminary data.</text>
</comment>
<dbReference type="OrthoDB" id="9803668at2"/>
<organism evidence="3 4">
    <name type="scientific">Paenibacillus terrae</name>
    <dbReference type="NCBI Taxonomy" id="159743"/>
    <lineage>
        <taxon>Bacteria</taxon>
        <taxon>Bacillati</taxon>
        <taxon>Bacillota</taxon>
        <taxon>Bacilli</taxon>
        <taxon>Bacillales</taxon>
        <taxon>Paenibacillaceae</taxon>
        <taxon>Paenibacillus</taxon>
    </lineage>
</organism>
<name>A0A0D7X687_9BACL</name>
<dbReference type="RefSeq" id="WP_044644837.1">
    <property type="nucleotide sequence ID" value="NZ_JTHP01000004.1"/>
</dbReference>
<protein>
    <submittedName>
        <fullName evidence="3">Exopolyphosphatase</fullName>
    </submittedName>
</protein>
<evidence type="ECO:0000259" key="1">
    <source>
        <dbReference type="Pfam" id="PF01368"/>
    </source>
</evidence>
<proteinExistence type="predicted"/>
<dbReference type="Pfam" id="PF02272">
    <property type="entry name" value="DHHA1"/>
    <property type="match status" value="1"/>
</dbReference>
<evidence type="ECO:0000313" key="4">
    <source>
        <dbReference type="Proteomes" id="UP000032534"/>
    </source>
</evidence>
<dbReference type="Gene3D" id="3.90.1640.10">
    <property type="entry name" value="inorganic pyrophosphatase (n-terminal core)"/>
    <property type="match status" value="1"/>
</dbReference>
<gene>
    <name evidence="3" type="ORF">QD47_03610</name>
</gene>
<dbReference type="InterPro" id="IPR001667">
    <property type="entry name" value="DDH_dom"/>
</dbReference>
<sequence>MHTYEQALQQAKEFILEHDDYLIVSHVQPDGDAVSSTVTVGWLLSCLGKKFTMLNEGAIPKRMDFLWHADEIMDMSQQPPERKYNRIICVDCADFRRVGLTEQFFAEDAIILNIDHHPTNDAYGTVNVIKSDAAATAEILFDLLEKFAINWDVEVATAVYTGLLTDTGGFRYSNTSPKVMSTVSQLLAYGVDGPYLSESLLEEMTFPQMKVLTKALQTLEISEDGKIAWVVVTPDDMKECGAVNEDLEGIVNYPRNIRGVEVGIFFKVISDQAVKASLRSAGNVNVAALAQSFGGGGHVCAAGCRLEGKLEDIIEVVVGRVKAEL</sequence>
<dbReference type="Pfam" id="PF01368">
    <property type="entry name" value="DHH"/>
    <property type="match status" value="1"/>
</dbReference>
<keyword evidence="4" id="KW-1185">Reference proteome</keyword>
<accession>A0A0D7X687</accession>
<feature type="domain" description="DDH" evidence="1">
    <location>
        <begin position="22"/>
        <end position="162"/>
    </location>
</feature>
<dbReference type="PATRIC" id="fig|159743.3.peg.781"/>
<dbReference type="Gene3D" id="3.10.310.30">
    <property type="match status" value="1"/>
</dbReference>
<dbReference type="GO" id="GO:0003676">
    <property type="term" value="F:nucleic acid binding"/>
    <property type="evidence" value="ECO:0007669"/>
    <property type="project" value="InterPro"/>
</dbReference>
<dbReference type="PANTHER" id="PTHR47618">
    <property type="entry name" value="BIFUNCTIONAL OLIGORIBONUCLEASE AND PAP PHOSPHATASE NRNA"/>
    <property type="match status" value="1"/>
</dbReference>
<dbReference type="EMBL" id="JTHP01000004">
    <property type="protein sequence ID" value="KJD46901.1"/>
    <property type="molecule type" value="Genomic_DNA"/>
</dbReference>
<dbReference type="PANTHER" id="PTHR47618:SF1">
    <property type="entry name" value="BIFUNCTIONAL OLIGORIBONUCLEASE AND PAP PHOSPHATASE NRNA"/>
    <property type="match status" value="1"/>
</dbReference>